<evidence type="ECO:0000313" key="2">
    <source>
        <dbReference type="Proteomes" id="UP000324222"/>
    </source>
</evidence>
<accession>A0A5B7DIQ8</accession>
<dbReference type="Proteomes" id="UP000324222">
    <property type="component" value="Unassembled WGS sequence"/>
</dbReference>
<evidence type="ECO:0000313" key="1">
    <source>
        <dbReference type="EMBL" id="MPC20966.1"/>
    </source>
</evidence>
<gene>
    <name evidence="1" type="ORF">E2C01_013931</name>
</gene>
<dbReference type="EMBL" id="VSRR010000930">
    <property type="protein sequence ID" value="MPC20966.1"/>
    <property type="molecule type" value="Genomic_DNA"/>
</dbReference>
<comment type="caution">
    <text evidence="1">The sequence shown here is derived from an EMBL/GenBank/DDBJ whole genome shotgun (WGS) entry which is preliminary data.</text>
</comment>
<keyword evidence="2" id="KW-1185">Reference proteome</keyword>
<name>A0A5B7DIQ8_PORTR</name>
<organism evidence="1 2">
    <name type="scientific">Portunus trituberculatus</name>
    <name type="common">Swimming crab</name>
    <name type="synonym">Neptunus trituberculatus</name>
    <dbReference type="NCBI Taxonomy" id="210409"/>
    <lineage>
        <taxon>Eukaryota</taxon>
        <taxon>Metazoa</taxon>
        <taxon>Ecdysozoa</taxon>
        <taxon>Arthropoda</taxon>
        <taxon>Crustacea</taxon>
        <taxon>Multicrustacea</taxon>
        <taxon>Malacostraca</taxon>
        <taxon>Eumalacostraca</taxon>
        <taxon>Eucarida</taxon>
        <taxon>Decapoda</taxon>
        <taxon>Pleocyemata</taxon>
        <taxon>Brachyura</taxon>
        <taxon>Eubrachyura</taxon>
        <taxon>Portunoidea</taxon>
        <taxon>Portunidae</taxon>
        <taxon>Portuninae</taxon>
        <taxon>Portunus</taxon>
    </lineage>
</organism>
<sequence length="224" mass="24080">MNDHREVDDLMTSCAPTLLLEEPPEMLSARFLNNTFHLCQLKNTVVEKLKSNGHWRGWVMKVTPCGRIPCVSQRSDLSHTAIQINCHHVSAGQSSKARRAECCLGAHPNELATSNCGNTGVQLTSGFDAVAARLGGGGGGWLGGGTLGRLMGGGGGRSVGGRRPTVLGLVGGPGELLWWWLGGKVREGSKFSSAENLWFCRSERFTLMLLVRAVLLEERESPLG</sequence>
<protein>
    <submittedName>
        <fullName evidence="1">Uncharacterized protein</fullName>
    </submittedName>
</protein>
<proteinExistence type="predicted"/>
<reference evidence="1 2" key="1">
    <citation type="submission" date="2019-05" db="EMBL/GenBank/DDBJ databases">
        <title>Another draft genome of Portunus trituberculatus and its Hox gene families provides insights of decapod evolution.</title>
        <authorList>
            <person name="Jeong J.-H."/>
            <person name="Song I."/>
            <person name="Kim S."/>
            <person name="Choi T."/>
            <person name="Kim D."/>
            <person name="Ryu S."/>
            <person name="Kim W."/>
        </authorList>
    </citation>
    <scope>NUCLEOTIDE SEQUENCE [LARGE SCALE GENOMIC DNA]</scope>
    <source>
        <tissue evidence="1">Muscle</tissue>
    </source>
</reference>
<dbReference type="AlphaFoldDB" id="A0A5B7DIQ8"/>